<dbReference type="AlphaFoldDB" id="A0A9P0ADA3"/>
<keyword evidence="2" id="KW-1185">Reference proteome</keyword>
<organism evidence="1 2">
    <name type="scientific">Bemisia tabaci</name>
    <name type="common">Sweetpotato whitefly</name>
    <name type="synonym">Aleurodes tabaci</name>
    <dbReference type="NCBI Taxonomy" id="7038"/>
    <lineage>
        <taxon>Eukaryota</taxon>
        <taxon>Metazoa</taxon>
        <taxon>Ecdysozoa</taxon>
        <taxon>Arthropoda</taxon>
        <taxon>Hexapoda</taxon>
        <taxon>Insecta</taxon>
        <taxon>Pterygota</taxon>
        <taxon>Neoptera</taxon>
        <taxon>Paraneoptera</taxon>
        <taxon>Hemiptera</taxon>
        <taxon>Sternorrhyncha</taxon>
        <taxon>Aleyrodoidea</taxon>
        <taxon>Aleyrodidae</taxon>
        <taxon>Aleyrodinae</taxon>
        <taxon>Bemisia</taxon>
    </lineage>
</organism>
<reference evidence="1" key="1">
    <citation type="submission" date="2021-12" db="EMBL/GenBank/DDBJ databases">
        <authorList>
            <person name="King R."/>
        </authorList>
    </citation>
    <scope>NUCLEOTIDE SEQUENCE</scope>
</reference>
<proteinExistence type="predicted"/>
<evidence type="ECO:0000313" key="1">
    <source>
        <dbReference type="EMBL" id="CAH0389295.1"/>
    </source>
</evidence>
<evidence type="ECO:0000313" key="2">
    <source>
        <dbReference type="Proteomes" id="UP001152759"/>
    </source>
</evidence>
<gene>
    <name evidence="1" type="ORF">BEMITA_LOCUS8139</name>
</gene>
<accession>A0A9P0ADA3</accession>
<sequence length="231" mass="25491">MSETILLSGRSNVLESVFSPPLALDPRKVHYIGLVEFVTFNAVPNINKSNQVFCYGPEKKELIIPKGAYEITAIEKFLQSKLGPENLTLQANNSTLRCLIKCSEDIHFDQPRSIGRLLGFLPKRLSAGEEHESELPVNIISVNIIRVECNIATGSYINGAVAHTIFAFSPNVPPGYKMALSPRTIIYNRINTTSIDRLRISIVDQDGKPVDFGGETVTVRLHIKTIANSDG</sequence>
<dbReference type="EMBL" id="OU963865">
    <property type="protein sequence ID" value="CAH0389295.1"/>
    <property type="molecule type" value="Genomic_DNA"/>
</dbReference>
<dbReference type="Proteomes" id="UP001152759">
    <property type="component" value="Chromosome 4"/>
</dbReference>
<protein>
    <submittedName>
        <fullName evidence="1">Uncharacterized protein</fullName>
    </submittedName>
</protein>
<name>A0A9P0ADA3_BEMTA</name>